<dbReference type="RefSeq" id="WP_225697324.1">
    <property type="nucleotide sequence ID" value="NZ_JAIXNE010000001.1"/>
</dbReference>
<feature type="chain" id="PRO_5040797484" evidence="14">
    <location>
        <begin position="19"/>
        <end position="824"/>
    </location>
</feature>
<organism evidence="17 18">
    <name type="scientific">Fulvivirga sedimenti</name>
    <dbReference type="NCBI Taxonomy" id="2879465"/>
    <lineage>
        <taxon>Bacteria</taxon>
        <taxon>Pseudomonadati</taxon>
        <taxon>Bacteroidota</taxon>
        <taxon>Cytophagia</taxon>
        <taxon>Cytophagales</taxon>
        <taxon>Fulvivirgaceae</taxon>
        <taxon>Fulvivirga</taxon>
    </lineage>
</organism>
<evidence type="ECO:0000256" key="9">
    <source>
        <dbReference type="ARBA" id="ARBA00023077"/>
    </source>
</evidence>
<evidence type="ECO:0000256" key="5">
    <source>
        <dbReference type="ARBA" id="ARBA00022692"/>
    </source>
</evidence>
<keyword evidence="7" id="KW-0408">Iron</keyword>
<keyword evidence="8" id="KW-0406">Ion transport</keyword>
<dbReference type="InterPro" id="IPR037066">
    <property type="entry name" value="Plug_dom_sf"/>
</dbReference>
<evidence type="ECO:0000256" key="1">
    <source>
        <dbReference type="ARBA" id="ARBA00004571"/>
    </source>
</evidence>
<dbReference type="Gene3D" id="2.60.40.1120">
    <property type="entry name" value="Carboxypeptidase-like, regulatory domain"/>
    <property type="match status" value="1"/>
</dbReference>
<dbReference type="SUPFAM" id="SSF49464">
    <property type="entry name" value="Carboxypeptidase regulatory domain-like"/>
    <property type="match status" value="1"/>
</dbReference>
<keyword evidence="5 12" id="KW-0812">Transmembrane</keyword>
<dbReference type="Proteomes" id="UP001139409">
    <property type="component" value="Unassembled WGS sequence"/>
</dbReference>
<dbReference type="InterPro" id="IPR039426">
    <property type="entry name" value="TonB-dep_rcpt-like"/>
</dbReference>
<dbReference type="PANTHER" id="PTHR32552:SF68">
    <property type="entry name" value="FERRICHROME OUTER MEMBRANE TRANSPORTER_PHAGE RECEPTOR"/>
    <property type="match status" value="1"/>
</dbReference>
<evidence type="ECO:0000256" key="13">
    <source>
        <dbReference type="RuleBase" id="RU003357"/>
    </source>
</evidence>
<dbReference type="InterPro" id="IPR012910">
    <property type="entry name" value="Plug_dom"/>
</dbReference>
<evidence type="ECO:0000256" key="7">
    <source>
        <dbReference type="ARBA" id="ARBA00023004"/>
    </source>
</evidence>
<dbReference type="PROSITE" id="PS52016">
    <property type="entry name" value="TONB_DEPENDENT_REC_3"/>
    <property type="match status" value="1"/>
</dbReference>
<dbReference type="InterPro" id="IPR036942">
    <property type="entry name" value="Beta-barrel_TonB_sf"/>
</dbReference>
<keyword evidence="10 12" id="KW-0472">Membrane</keyword>
<dbReference type="SUPFAM" id="SSF56935">
    <property type="entry name" value="Porins"/>
    <property type="match status" value="1"/>
</dbReference>
<comment type="similarity">
    <text evidence="12 13">Belongs to the TonB-dependent receptor family.</text>
</comment>
<sequence length="824" mass="92508">MKSLLTSLLVCSTIFAFAQHSLEGVVIDQADGKGIPGAVVEIKSLNKAVTTDLDGKFVFSGLREGTIQLLISHVSYDNFSGEVSIPARQEMEFRLDSRTFLAEEVIVRATRAGETSPVTHSEMNREEIKAMNQGQDLPFVLNFMPSVVTTSDAGAGVGYTGIRIRGSDATRINVTINGVPLNDSESQGVFWVDIPDIASSTQSIQVQRGVGTSTNGAGAFGGTINLQTNHLDQDPYAELINGVGSFRTRRHTFSFGTGILKDHWAIDGRLSKINSDGYIDRASSDLDSYYFSAGYYGAKTIVKALIFGGDERTYQSWYGTPEAVLKNDSEGIEAVIINNGLDEEQAGNMRTAGRTFNWYLYENQVDDYQQDHYQLHASHRFSDRFTAQAALHYTYGRGFYEQFRRDDDFSDYGLGDAVVGDTILTSTDLVRRRWLDNHFYGLTYALMYQPGTSTEITLGGGWNRYDGDHFGEVIWTETAAGNVPKDYRYYDNTGVKTDLNTYVKAVHQINGQWQVFGDLQYRRIDYSIAGIDNDLRDLELDAQYDFFNPKAGISFMPGDRNTVYASFAVANREPVRTDFIDNPDMPQPEKLNNLEIGYRNTGSVISFEANAYWMDYSNQLVLTGELNDVGSPLRRNVDDSYRAGIELQAGWSISPNFTWQANATFSRNKIRSFTEIIYDYGPAFDEFNIIENEYADTDIAYSPSIIAASQLTWQVLSGAIHRSDKLELTLLSKYVGDQYLDNTSNENRKIEDYFVNDLRLRYSLEGWVFSGIDLTVQVNNIFGEQFSSNGYTFGYQGGPDYVVRENYFYPQALANYMITLGIRI</sequence>
<accession>A0A9X1HQ90</accession>
<keyword evidence="6 14" id="KW-0732">Signal</keyword>
<dbReference type="AlphaFoldDB" id="A0A9X1HQ90"/>
<dbReference type="Pfam" id="PF07715">
    <property type="entry name" value="Plug"/>
    <property type="match status" value="1"/>
</dbReference>
<evidence type="ECO:0000256" key="3">
    <source>
        <dbReference type="ARBA" id="ARBA00022452"/>
    </source>
</evidence>
<dbReference type="GO" id="GO:0015344">
    <property type="term" value="F:siderophore uptake transmembrane transporter activity"/>
    <property type="evidence" value="ECO:0007669"/>
    <property type="project" value="TreeGrafter"/>
</dbReference>
<keyword evidence="3 12" id="KW-1134">Transmembrane beta strand</keyword>
<dbReference type="Gene3D" id="2.40.170.20">
    <property type="entry name" value="TonB-dependent receptor, beta-barrel domain"/>
    <property type="match status" value="1"/>
</dbReference>
<evidence type="ECO:0000256" key="6">
    <source>
        <dbReference type="ARBA" id="ARBA00022729"/>
    </source>
</evidence>
<feature type="domain" description="TonB-dependent receptor-like beta-barrel" evidence="15">
    <location>
        <begin position="354"/>
        <end position="781"/>
    </location>
</feature>
<dbReference type="Pfam" id="PF00593">
    <property type="entry name" value="TonB_dep_Rec_b-barrel"/>
    <property type="match status" value="1"/>
</dbReference>
<comment type="subcellular location">
    <subcellularLocation>
        <location evidence="1 12">Cell outer membrane</location>
        <topology evidence="1 12">Multi-pass membrane protein</topology>
    </subcellularLocation>
</comment>
<evidence type="ECO:0000256" key="14">
    <source>
        <dbReference type="SAM" id="SignalP"/>
    </source>
</evidence>
<dbReference type="GO" id="GO:0009279">
    <property type="term" value="C:cell outer membrane"/>
    <property type="evidence" value="ECO:0007669"/>
    <property type="project" value="UniProtKB-SubCell"/>
</dbReference>
<gene>
    <name evidence="17" type="ORF">LDX50_05070</name>
</gene>
<dbReference type="Pfam" id="PF13715">
    <property type="entry name" value="CarbopepD_reg_2"/>
    <property type="match status" value="1"/>
</dbReference>
<evidence type="ECO:0000256" key="2">
    <source>
        <dbReference type="ARBA" id="ARBA00022448"/>
    </source>
</evidence>
<dbReference type="InterPro" id="IPR000531">
    <property type="entry name" value="Beta-barrel_TonB"/>
</dbReference>
<comment type="caution">
    <text evidence="17">The sequence shown here is derived from an EMBL/GenBank/DDBJ whole genome shotgun (WGS) entry which is preliminary data.</text>
</comment>
<dbReference type="EMBL" id="JAIXNE010000001">
    <property type="protein sequence ID" value="MCA6074227.1"/>
    <property type="molecule type" value="Genomic_DNA"/>
</dbReference>
<dbReference type="InterPro" id="IPR008969">
    <property type="entry name" value="CarboxyPept-like_regulatory"/>
</dbReference>
<keyword evidence="11 12" id="KW-0998">Cell outer membrane</keyword>
<reference evidence="17" key="1">
    <citation type="submission" date="2021-09" db="EMBL/GenBank/DDBJ databases">
        <title>Fulvivirga sp. isolated from coastal sediment.</title>
        <authorList>
            <person name="Yu H."/>
        </authorList>
    </citation>
    <scope>NUCLEOTIDE SEQUENCE</scope>
    <source>
        <strain evidence="17">1062</strain>
    </source>
</reference>
<evidence type="ECO:0000256" key="4">
    <source>
        <dbReference type="ARBA" id="ARBA00022496"/>
    </source>
</evidence>
<dbReference type="PANTHER" id="PTHR32552">
    <property type="entry name" value="FERRICHROME IRON RECEPTOR-RELATED"/>
    <property type="match status" value="1"/>
</dbReference>
<proteinExistence type="inferred from homology"/>
<feature type="signal peptide" evidence="14">
    <location>
        <begin position="1"/>
        <end position="18"/>
    </location>
</feature>
<keyword evidence="18" id="KW-1185">Reference proteome</keyword>
<protein>
    <submittedName>
        <fullName evidence="17">TonB-dependent receptor</fullName>
    </submittedName>
</protein>
<keyword evidence="9 13" id="KW-0798">TonB box</keyword>
<name>A0A9X1HQ90_9BACT</name>
<evidence type="ECO:0000313" key="17">
    <source>
        <dbReference type="EMBL" id="MCA6074227.1"/>
    </source>
</evidence>
<keyword evidence="17" id="KW-0675">Receptor</keyword>
<keyword evidence="4" id="KW-0410">Iron transport</keyword>
<dbReference type="Gene3D" id="2.170.130.10">
    <property type="entry name" value="TonB-dependent receptor, plug domain"/>
    <property type="match status" value="1"/>
</dbReference>
<feature type="domain" description="TonB-dependent receptor plug" evidence="16">
    <location>
        <begin position="116"/>
        <end position="223"/>
    </location>
</feature>
<evidence type="ECO:0000259" key="15">
    <source>
        <dbReference type="Pfam" id="PF00593"/>
    </source>
</evidence>
<evidence type="ECO:0000259" key="16">
    <source>
        <dbReference type="Pfam" id="PF07715"/>
    </source>
</evidence>
<keyword evidence="2 12" id="KW-0813">Transport</keyword>
<evidence type="ECO:0000256" key="10">
    <source>
        <dbReference type="ARBA" id="ARBA00023136"/>
    </source>
</evidence>
<evidence type="ECO:0000313" key="18">
    <source>
        <dbReference type="Proteomes" id="UP001139409"/>
    </source>
</evidence>
<evidence type="ECO:0000256" key="11">
    <source>
        <dbReference type="ARBA" id="ARBA00023237"/>
    </source>
</evidence>
<evidence type="ECO:0000256" key="8">
    <source>
        <dbReference type="ARBA" id="ARBA00023065"/>
    </source>
</evidence>
<evidence type="ECO:0000256" key="12">
    <source>
        <dbReference type="PROSITE-ProRule" id="PRU01360"/>
    </source>
</evidence>